<comment type="pathway">
    <text evidence="2">Amino-acid biosynthesis; L-methionine biosynthesis via de novo pathway; O-acetyl-L-homoserine from L-homoserine: step 1/1.</text>
</comment>
<dbReference type="GO" id="GO:0009086">
    <property type="term" value="P:methionine biosynthetic process"/>
    <property type="evidence" value="ECO:0007669"/>
    <property type="project" value="UniProtKB-UniRule"/>
</dbReference>
<feature type="binding site" evidence="2">
    <location>
        <position position="328"/>
    </location>
    <ligand>
        <name>substrate</name>
    </ligand>
</feature>
<dbReference type="EMBL" id="JACXWA010000018">
    <property type="protein sequence ID" value="MBD3869993.1"/>
    <property type="molecule type" value="Genomic_DNA"/>
</dbReference>
<keyword evidence="1 2" id="KW-0808">Transferase</keyword>
<feature type="active site" evidence="2 3">
    <location>
        <position position="298"/>
    </location>
</feature>
<dbReference type="Gene3D" id="3.40.50.1820">
    <property type="entry name" value="alpha/beta hydrolase"/>
    <property type="match status" value="1"/>
</dbReference>
<dbReference type="GO" id="GO:0004414">
    <property type="term" value="F:homoserine O-acetyltransferase activity"/>
    <property type="evidence" value="ECO:0007669"/>
    <property type="project" value="UniProtKB-UniRule"/>
</dbReference>
<dbReference type="PANTHER" id="PTHR32268">
    <property type="entry name" value="HOMOSERINE O-ACETYLTRANSFERASE"/>
    <property type="match status" value="1"/>
</dbReference>
<feature type="active site" description="Nucleophile" evidence="2 3">
    <location>
        <position position="143"/>
    </location>
</feature>
<dbReference type="HAMAP" id="MF_00296">
    <property type="entry name" value="MetX_acyltransf"/>
    <property type="match status" value="1"/>
</dbReference>
<dbReference type="SUPFAM" id="SSF53474">
    <property type="entry name" value="alpha/beta-Hydrolases"/>
    <property type="match status" value="1"/>
</dbReference>
<dbReference type="AlphaFoldDB" id="A0A8J6XY76"/>
<keyword evidence="2" id="KW-0028">Amino-acid biosynthesis</keyword>
<comment type="caution">
    <text evidence="5">The sequence shown here is derived from an EMBL/GenBank/DDBJ whole genome shotgun (WGS) entry which is preliminary data.</text>
</comment>
<keyword evidence="2" id="KW-0486">Methionine biosynthesis</keyword>
<evidence type="ECO:0000259" key="4">
    <source>
        <dbReference type="Pfam" id="PF00561"/>
    </source>
</evidence>
<dbReference type="NCBIfam" id="TIGR01392">
    <property type="entry name" value="homoserO_Ac_trn"/>
    <property type="match status" value="1"/>
</dbReference>
<organism evidence="5 6">
    <name type="scientific">Candidatus Sulfomarinibacter kjeldsenii</name>
    <dbReference type="NCBI Taxonomy" id="2885994"/>
    <lineage>
        <taxon>Bacteria</taxon>
        <taxon>Pseudomonadati</taxon>
        <taxon>Acidobacteriota</taxon>
        <taxon>Thermoanaerobaculia</taxon>
        <taxon>Thermoanaerobaculales</taxon>
        <taxon>Candidatus Sulfomarinibacteraceae</taxon>
        <taxon>Candidatus Sulfomarinibacter</taxon>
    </lineage>
</organism>
<dbReference type="InterPro" id="IPR008220">
    <property type="entry name" value="HAT_MetX-like"/>
</dbReference>
<dbReference type="GO" id="GO:0005737">
    <property type="term" value="C:cytoplasm"/>
    <property type="evidence" value="ECO:0007669"/>
    <property type="project" value="UniProtKB-SubCell"/>
</dbReference>
<reference evidence="5 6" key="1">
    <citation type="submission" date="2020-08" db="EMBL/GenBank/DDBJ databases">
        <title>Acidobacteriota in marine sediments use diverse sulfur dissimilation pathways.</title>
        <authorList>
            <person name="Wasmund K."/>
        </authorList>
    </citation>
    <scope>NUCLEOTIDE SEQUENCE [LARGE SCALE GENOMIC DNA]</scope>
    <source>
        <strain evidence="5">MAG AM3-A</strain>
    </source>
</reference>
<evidence type="ECO:0000256" key="3">
    <source>
        <dbReference type="PIRSR" id="PIRSR000443-1"/>
    </source>
</evidence>
<comment type="subunit">
    <text evidence="2">Homodimer.</text>
</comment>
<dbReference type="NCBIfam" id="NF001209">
    <property type="entry name" value="PRK00175.1"/>
    <property type="match status" value="1"/>
</dbReference>
<dbReference type="EC" id="2.3.1.31" evidence="2"/>
<feature type="binding site" evidence="2">
    <location>
        <position position="211"/>
    </location>
    <ligand>
        <name>substrate</name>
    </ligand>
</feature>
<comment type="catalytic activity">
    <reaction evidence="2">
        <text>L-homoserine + acetyl-CoA = O-acetyl-L-homoserine + CoA</text>
        <dbReference type="Rhea" id="RHEA:13701"/>
        <dbReference type="ChEBI" id="CHEBI:57287"/>
        <dbReference type="ChEBI" id="CHEBI:57288"/>
        <dbReference type="ChEBI" id="CHEBI:57476"/>
        <dbReference type="ChEBI" id="CHEBI:57716"/>
        <dbReference type="EC" id="2.3.1.31"/>
    </reaction>
</comment>
<dbReference type="Proteomes" id="UP000598633">
    <property type="component" value="Unassembled WGS sequence"/>
</dbReference>
<feature type="active site" evidence="2 3">
    <location>
        <position position="327"/>
    </location>
</feature>
<keyword evidence="2 5" id="KW-0012">Acyltransferase</keyword>
<dbReference type="InterPro" id="IPR029058">
    <property type="entry name" value="AB_hydrolase_fold"/>
</dbReference>
<accession>A0A8J6XY76</accession>
<proteinExistence type="inferred from homology"/>
<comment type="similarity">
    <text evidence="2">Belongs to the AB hydrolase superfamily. MetX family.</text>
</comment>
<evidence type="ECO:0000313" key="5">
    <source>
        <dbReference type="EMBL" id="MBD3869993.1"/>
    </source>
</evidence>
<name>A0A8J6XY76_9BACT</name>
<keyword evidence="2" id="KW-0963">Cytoplasm</keyword>
<sequence>MCTHRLKVEAPRLLVLEDPLELECGAVLDRVTVAYRSWGRLSPAGDNAVVVCHALTGSADADLWWGDLIGPGKALDPERDFVICANVLGSCYGSTGPTSPRSDACTSWGPDLPPITVRDMVEVQRRLLDALGVRRIRLVIGGSLGGMQALEWVLSDRRVQAAAVIAASARHSAWCIAQSEAQRAAIAADPRWAGGRYEPERPPAAGLAAARMMAMCSYRTPASLEDRFGRAALPGGDFHISDWLHHHGGALVDRFDANAYVTLTRAMDRHDVGRGRGGVESILGSIAIPVLVVSIDSDGLYPPAEQEFLARLVPDAELYTIHSPHGHDAFLIETVELEDRVRAFRESAESRNVVALFAGGAA</sequence>
<dbReference type="Pfam" id="PF00561">
    <property type="entry name" value="Abhydrolase_1"/>
    <property type="match status" value="1"/>
</dbReference>
<evidence type="ECO:0000256" key="2">
    <source>
        <dbReference type="HAMAP-Rule" id="MF_00296"/>
    </source>
</evidence>
<evidence type="ECO:0000256" key="1">
    <source>
        <dbReference type="ARBA" id="ARBA00022679"/>
    </source>
</evidence>
<dbReference type="GO" id="GO:0009092">
    <property type="term" value="P:homoserine metabolic process"/>
    <property type="evidence" value="ECO:0007669"/>
    <property type="project" value="TreeGrafter"/>
</dbReference>
<comment type="function">
    <text evidence="2">Transfers an acetyl group from acetyl-CoA to L-homoserine, forming acetyl-L-homoserine.</text>
</comment>
<comment type="caution">
    <text evidence="2">Lacks conserved residue(s) required for the propagation of feature annotation.</text>
</comment>
<dbReference type="PANTHER" id="PTHR32268:SF11">
    <property type="entry name" value="HOMOSERINE O-ACETYLTRANSFERASE"/>
    <property type="match status" value="1"/>
</dbReference>
<feature type="domain" description="AB hydrolase-1" evidence="4">
    <location>
        <begin position="47"/>
        <end position="331"/>
    </location>
</feature>
<evidence type="ECO:0000313" key="6">
    <source>
        <dbReference type="Proteomes" id="UP000598633"/>
    </source>
</evidence>
<protein>
    <recommendedName>
        <fullName evidence="2">Homoserine O-acetyltransferase</fullName>
        <shortName evidence="2">HAT</shortName>
        <ecNumber evidence="2">2.3.1.31</ecNumber>
    </recommendedName>
    <alternativeName>
        <fullName evidence="2">Homoserine transacetylase</fullName>
        <shortName evidence="2">HTA</shortName>
    </alternativeName>
</protein>
<gene>
    <name evidence="5" type="primary">metX</name>
    <name evidence="2" type="synonym">metXA</name>
    <name evidence="5" type="ORF">IFJ97_01375</name>
</gene>
<dbReference type="PIRSF" id="PIRSF000443">
    <property type="entry name" value="Homoser_Ac_trans"/>
    <property type="match status" value="1"/>
</dbReference>
<comment type="subcellular location">
    <subcellularLocation>
        <location evidence="2">Cytoplasm</location>
    </subcellularLocation>
</comment>
<dbReference type="InterPro" id="IPR000073">
    <property type="entry name" value="AB_hydrolase_1"/>
</dbReference>
<dbReference type="UniPathway" id="UPA00051">
    <property type="reaction ID" value="UER00074"/>
</dbReference>